<evidence type="ECO:0000313" key="1">
    <source>
        <dbReference type="EMBL" id="CAG8538729.1"/>
    </source>
</evidence>
<accession>A0ACA9LPM4</accession>
<gene>
    <name evidence="1" type="ORF">SCALOS_LOCUS4754</name>
</gene>
<dbReference type="Proteomes" id="UP000789860">
    <property type="component" value="Unassembled WGS sequence"/>
</dbReference>
<protein>
    <submittedName>
        <fullName evidence="1">6308_t:CDS:1</fullName>
    </submittedName>
</protein>
<name>A0ACA9LPM4_9GLOM</name>
<comment type="caution">
    <text evidence="1">The sequence shown here is derived from an EMBL/GenBank/DDBJ whole genome shotgun (WGS) entry which is preliminary data.</text>
</comment>
<feature type="non-terminal residue" evidence="1">
    <location>
        <position position="1"/>
    </location>
</feature>
<evidence type="ECO:0000313" key="2">
    <source>
        <dbReference type="Proteomes" id="UP000789860"/>
    </source>
</evidence>
<dbReference type="EMBL" id="CAJVPM010006777">
    <property type="protein sequence ID" value="CAG8538729.1"/>
    <property type="molecule type" value="Genomic_DNA"/>
</dbReference>
<reference evidence="1" key="1">
    <citation type="submission" date="2021-06" db="EMBL/GenBank/DDBJ databases">
        <authorList>
            <person name="Kallberg Y."/>
            <person name="Tangrot J."/>
            <person name="Rosling A."/>
        </authorList>
    </citation>
    <scope>NUCLEOTIDE SEQUENCE</scope>
    <source>
        <strain evidence="1">AU212A</strain>
    </source>
</reference>
<keyword evidence="2" id="KW-1185">Reference proteome</keyword>
<proteinExistence type="predicted"/>
<organism evidence="1 2">
    <name type="scientific">Scutellospora calospora</name>
    <dbReference type="NCBI Taxonomy" id="85575"/>
    <lineage>
        <taxon>Eukaryota</taxon>
        <taxon>Fungi</taxon>
        <taxon>Fungi incertae sedis</taxon>
        <taxon>Mucoromycota</taxon>
        <taxon>Glomeromycotina</taxon>
        <taxon>Glomeromycetes</taxon>
        <taxon>Diversisporales</taxon>
        <taxon>Gigasporaceae</taxon>
        <taxon>Scutellospora</taxon>
    </lineage>
</organism>
<sequence>PGDISPLINPFWISFEFSSKDLSLVSGSRKVNRNPIKQTAAKNSSRRSTNLLVPPVSLSAKNPTCDKTAPNFPQAADIPWHVQR</sequence>